<dbReference type="EMBL" id="JBAFSM010000021">
    <property type="protein sequence ID" value="MEG3437899.1"/>
    <property type="molecule type" value="Genomic_DNA"/>
</dbReference>
<gene>
    <name evidence="3" type="ORF">V0288_12295</name>
</gene>
<dbReference type="RefSeq" id="WP_332865381.1">
    <property type="nucleotide sequence ID" value="NZ_JBAFSM010000021.1"/>
</dbReference>
<feature type="compositionally biased region" description="Low complexity" evidence="1">
    <location>
        <begin position="313"/>
        <end position="322"/>
    </location>
</feature>
<evidence type="ECO:0000256" key="1">
    <source>
        <dbReference type="SAM" id="MobiDB-lite"/>
    </source>
</evidence>
<accession>A0AAW9QS84</accession>
<reference evidence="3 4" key="1">
    <citation type="submission" date="2024-01" db="EMBL/GenBank/DDBJ databases">
        <title>Genomic insights into the taxonomy and metabolism of the cyanobacterium Pannus brasiliensis CCIBt3594.</title>
        <authorList>
            <person name="Machado M."/>
            <person name="Botero N.B."/>
            <person name="Andreote A.P.D."/>
            <person name="Feitosa A.M.T."/>
            <person name="Popin R."/>
            <person name="Sivonen K."/>
            <person name="Fiore M.F."/>
        </authorList>
    </citation>
    <scope>NUCLEOTIDE SEQUENCE [LARGE SCALE GENOMIC DNA]</scope>
    <source>
        <strain evidence="3 4">CCIBt3594</strain>
    </source>
</reference>
<feature type="compositionally biased region" description="Polar residues" evidence="1">
    <location>
        <begin position="228"/>
        <end position="240"/>
    </location>
</feature>
<dbReference type="InterPro" id="IPR022222">
    <property type="entry name" value="DUF3747"/>
</dbReference>
<organism evidence="3 4">
    <name type="scientific">Pannus brasiliensis CCIBt3594</name>
    <dbReference type="NCBI Taxonomy" id="1427578"/>
    <lineage>
        <taxon>Bacteria</taxon>
        <taxon>Bacillati</taxon>
        <taxon>Cyanobacteriota</taxon>
        <taxon>Cyanophyceae</taxon>
        <taxon>Oscillatoriophycideae</taxon>
        <taxon>Chroococcales</taxon>
        <taxon>Microcystaceae</taxon>
        <taxon>Pannus</taxon>
    </lineage>
</organism>
<feature type="compositionally biased region" description="Pro residues" evidence="1">
    <location>
        <begin position="259"/>
        <end position="289"/>
    </location>
</feature>
<feature type="signal peptide" evidence="2">
    <location>
        <begin position="1"/>
        <end position="21"/>
    </location>
</feature>
<name>A0AAW9QS84_9CHRO</name>
<feature type="region of interest" description="Disordered" evidence="1">
    <location>
        <begin position="197"/>
        <end position="322"/>
    </location>
</feature>
<proteinExistence type="predicted"/>
<keyword evidence="2" id="KW-0732">Signal</keyword>
<dbReference type="Pfam" id="PF12565">
    <property type="entry name" value="DUF3747"/>
    <property type="match status" value="1"/>
</dbReference>
<sequence>MNRQLPIKLTLFLCLMGGWFGAVPSPANVFNQQEVNQEDFIAIARPYGNGKYDLLILQQIPGKRQCWNVNGSEPGIVQPLLLDFDFTGSCERATDSNGYSLRVDGQDLGLNYLLRIVERNGELVLIGTPRDPRQPEMIVGRTRGRGEGLLQIYLVEGWRFTKRAFEGRTLSHVYLTGDSAAIVPPADLVASKERSPRFPIANEPKPSNQTVTEAKPANPNVREYTFTAPDSGNNSQSRPSIENRPPIRDLPPATARDPLPLPPPPTSSLPPLTPPTPNQPSRIVPPPAPRNAGNRGTLSDVIGFNRQPPASNPPTTASSVTPTGNRFKVMIDARTEGDRSKVRSLYPDAFRASYKGRSFLQIGVFTSRDKAESALQSLAPLSGSIVPF</sequence>
<keyword evidence="4" id="KW-1185">Reference proteome</keyword>
<comment type="caution">
    <text evidence="3">The sequence shown here is derived from an EMBL/GenBank/DDBJ whole genome shotgun (WGS) entry which is preliminary data.</text>
</comment>
<evidence type="ECO:0000313" key="3">
    <source>
        <dbReference type="EMBL" id="MEG3437899.1"/>
    </source>
</evidence>
<dbReference type="Proteomes" id="UP001328733">
    <property type="component" value="Unassembled WGS sequence"/>
</dbReference>
<dbReference type="AlphaFoldDB" id="A0AAW9QS84"/>
<feature type="chain" id="PRO_5043679050" evidence="2">
    <location>
        <begin position="22"/>
        <end position="388"/>
    </location>
</feature>
<evidence type="ECO:0000313" key="4">
    <source>
        <dbReference type="Proteomes" id="UP001328733"/>
    </source>
</evidence>
<evidence type="ECO:0000256" key="2">
    <source>
        <dbReference type="SAM" id="SignalP"/>
    </source>
</evidence>
<protein>
    <submittedName>
        <fullName evidence="3">DUF3747 domain-containing protein</fullName>
    </submittedName>
</protein>